<reference evidence="1" key="1">
    <citation type="submission" date="2021-05" db="EMBL/GenBank/DDBJ databases">
        <authorList>
            <person name="Scholz U."/>
            <person name="Mascher M."/>
            <person name="Fiebig A."/>
        </authorList>
    </citation>
    <scope>NUCLEOTIDE SEQUENCE [LARGE SCALE GENOMIC DNA]</scope>
</reference>
<evidence type="ECO:0000313" key="1">
    <source>
        <dbReference type="EnsemblPlants" id="AVESA.00010b.r2.2DG0364880.1.CDS"/>
    </source>
</evidence>
<dbReference type="EnsemblPlants" id="AVESA.00010b.r2.2DG0364880.1">
    <property type="protein sequence ID" value="AVESA.00010b.r2.2DG0364880.1.CDS"/>
    <property type="gene ID" value="AVESA.00010b.r2.2DG0364880"/>
</dbReference>
<evidence type="ECO:0000313" key="2">
    <source>
        <dbReference type="Proteomes" id="UP001732700"/>
    </source>
</evidence>
<name>A0ACD5V1N8_AVESA</name>
<protein>
    <submittedName>
        <fullName evidence="1">Uncharacterized protein</fullName>
    </submittedName>
</protein>
<organism evidence="1 2">
    <name type="scientific">Avena sativa</name>
    <name type="common">Oat</name>
    <dbReference type="NCBI Taxonomy" id="4498"/>
    <lineage>
        <taxon>Eukaryota</taxon>
        <taxon>Viridiplantae</taxon>
        <taxon>Streptophyta</taxon>
        <taxon>Embryophyta</taxon>
        <taxon>Tracheophyta</taxon>
        <taxon>Spermatophyta</taxon>
        <taxon>Magnoliopsida</taxon>
        <taxon>Liliopsida</taxon>
        <taxon>Poales</taxon>
        <taxon>Poaceae</taxon>
        <taxon>BOP clade</taxon>
        <taxon>Pooideae</taxon>
        <taxon>Poodae</taxon>
        <taxon>Poeae</taxon>
        <taxon>Poeae Chloroplast Group 1 (Aveneae type)</taxon>
        <taxon>Aveninae</taxon>
        <taxon>Avena</taxon>
    </lineage>
</organism>
<reference evidence="1" key="2">
    <citation type="submission" date="2025-09" db="UniProtKB">
        <authorList>
            <consortium name="EnsemblPlants"/>
        </authorList>
    </citation>
    <scope>IDENTIFICATION</scope>
</reference>
<proteinExistence type="predicted"/>
<sequence>MMAPPAPQQPEFVEVRCAGCGETLEVERGLIEFACPDCGTQQMLPPELMPPPRPRRALPIPGRGPAAAVPVPVPVPVPPPAPARMPCASCSALLSVPAGLGRFACPVCGVELVVDGGRLRNYLASPAAATVSVVALPPAGVTLTSAYTPQRPEVQVERYGHPVRSHQTPAQCPSQSVHGEETSSSFRKGTPTPTHNMLAQKESLSHSVQREESHIEPPNNTTVRNSRLQAGTENIGLQKVQPEPSIQISSRPQAQTYSVHVDHTQGQRPDIIRHGQQTNDVSSIMEQGKIDRLNQAMNVEQAQVEDQCKTSGWNPNSRRSNKSTSRYQKRKRKGLTSSPNEGVHVRRSKRLTKQIEHPIEDEPDQKTTASPNACNSDLPDIDRIIANLCPSSSHPHQMPQASSSESDNVDASILPDFSNPGISQPEQFPHRYSQLYPPEVRGTHQLDKSGEQLKPQSPEGLHQPMHAQQENAEGGHLLLGFYGKSSGKRNGRRPTRLIEPRREVDRPVLIPNNIDNWDVSPPCPKVASTITVLIKQKYPGSTYLPASQQSDVPPNGEAVHHWHHYTPETKAAILKEFLQRYKWAPGKEAECLKLFERRALKQFAGILCEEKRRVRAQLASVRKTKETVGKDKFNRQTGLDEEDAREEPEDQQTGEKSEDENPLQWKPFPPAWMYPKWWERLCEHWAKDEVLMMSLQSRKNRFTAGRAHHTTGSRSIAMHRQLMVMENGGEQVSELEVFNKTHKLKGGTGEFVSERAKRTAEGFKKRMEEAGDKQIHPHLAWVQEVGGRNRGRYYGLTGIIDKAKIDELAKSIPGSLDKRGQQQKFSQDQVQQMINQALQGLNETWEKKFKSLEQTVCGGPSLGVDPEHAAESSAAGGGAQEDRSLHQDRSDSEQEERRRSAGHEDDDDNSSEEVVSTSV</sequence>
<accession>A0ACD5V1N8</accession>
<keyword evidence="2" id="KW-1185">Reference proteome</keyword>
<dbReference type="Proteomes" id="UP001732700">
    <property type="component" value="Chromosome 2D"/>
</dbReference>